<dbReference type="EMBL" id="JASWJB010000140">
    <property type="protein sequence ID" value="KAK2595189.1"/>
    <property type="molecule type" value="Genomic_DNA"/>
</dbReference>
<dbReference type="PANTHER" id="PTHR21310">
    <property type="entry name" value="AMINOGLYCOSIDE PHOSPHOTRANSFERASE-RELATED-RELATED"/>
    <property type="match status" value="1"/>
</dbReference>
<dbReference type="InterPro" id="IPR002575">
    <property type="entry name" value="Aminoglycoside_PTrfase"/>
</dbReference>
<dbReference type="InterPro" id="IPR051678">
    <property type="entry name" value="AGP_Transferase"/>
</dbReference>
<proteinExistence type="predicted"/>
<dbReference type="Pfam" id="PF01636">
    <property type="entry name" value="APH"/>
    <property type="match status" value="1"/>
</dbReference>
<feature type="domain" description="Aminoglycoside phosphotransferase" evidence="2">
    <location>
        <begin position="97"/>
        <end position="328"/>
    </location>
</feature>
<dbReference type="Gene3D" id="3.90.1200.10">
    <property type="match status" value="1"/>
</dbReference>
<reference evidence="3" key="1">
    <citation type="submission" date="2023-06" db="EMBL/GenBank/DDBJ databases">
        <title>Conoideocrella luteorostrata (Hypocreales: Clavicipitaceae), a potential biocontrol fungus for elongate hemlock scale in United States Christmas tree production areas.</title>
        <authorList>
            <person name="Barrett H."/>
            <person name="Lovett B."/>
            <person name="Macias A.M."/>
            <person name="Stajich J.E."/>
            <person name="Kasson M.T."/>
        </authorList>
    </citation>
    <scope>NUCLEOTIDE SEQUENCE</scope>
    <source>
        <strain evidence="3">ARSEF 14590</strain>
    </source>
</reference>
<gene>
    <name evidence="3" type="ORF">QQS21_007094</name>
</gene>
<sequence length="453" mass="51294">MPFRKPFVHLQYWIIALISRLWRRLLPLTNAPDAAPEPVTTRTSVATPNDEYLALTDDEIAKASDGFVESLLPSKIMALASRYNGNRCCRIAGQARGSYNACFFVKFDNNVEWVVRIPIEPALYNTWETLLSEVATINIPVAEIHAYGKGEKLTASPTATQMFMILDYIPGAPLAKEKLLYANSIIKTKFFRQLLNHLAELWSLELPAIGSPMPSDDALQPIVGDLLNKSANDARRDLSSFTSANAFVDSQFDLISSYLLAPRHDHLEDEVRYDMFCINSTKHYLSSVLNPEFDNGPFVLSHADLRPSNIIVNNEMEIVGFIDWQFTSTVPRQLCTPPSWITGHTWTKYANLFYTQFSIAMALDKQLPQQLKREWRDPLSNSFHLAHIIRCPADLNHVFEHYVAKGQDAKALDAAEAKLFQNPELASEAQLITERNKQYTDYLKSQGRYTKAS</sequence>
<dbReference type="PANTHER" id="PTHR21310:SF37">
    <property type="entry name" value="AMINOGLYCOSIDE PHOSPHOTRANSFERASE DOMAIN-CONTAINING PROTEIN"/>
    <property type="match status" value="1"/>
</dbReference>
<keyword evidence="1" id="KW-0732">Signal</keyword>
<evidence type="ECO:0000259" key="2">
    <source>
        <dbReference type="Pfam" id="PF01636"/>
    </source>
</evidence>
<evidence type="ECO:0000256" key="1">
    <source>
        <dbReference type="SAM" id="SignalP"/>
    </source>
</evidence>
<dbReference type="AlphaFoldDB" id="A0AAJ0CP40"/>
<organism evidence="3 4">
    <name type="scientific">Conoideocrella luteorostrata</name>
    <dbReference type="NCBI Taxonomy" id="1105319"/>
    <lineage>
        <taxon>Eukaryota</taxon>
        <taxon>Fungi</taxon>
        <taxon>Dikarya</taxon>
        <taxon>Ascomycota</taxon>
        <taxon>Pezizomycotina</taxon>
        <taxon>Sordariomycetes</taxon>
        <taxon>Hypocreomycetidae</taxon>
        <taxon>Hypocreales</taxon>
        <taxon>Clavicipitaceae</taxon>
        <taxon>Conoideocrella</taxon>
    </lineage>
</organism>
<accession>A0AAJ0CP40</accession>
<dbReference type="SUPFAM" id="SSF56112">
    <property type="entry name" value="Protein kinase-like (PK-like)"/>
    <property type="match status" value="1"/>
</dbReference>
<evidence type="ECO:0000313" key="4">
    <source>
        <dbReference type="Proteomes" id="UP001251528"/>
    </source>
</evidence>
<dbReference type="Proteomes" id="UP001251528">
    <property type="component" value="Unassembled WGS sequence"/>
</dbReference>
<dbReference type="InterPro" id="IPR011009">
    <property type="entry name" value="Kinase-like_dom_sf"/>
</dbReference>
<feature type="signal peptide" evidence="1">
    <location>
        <begin position="1"/>
        <end position="23"/>
    </location>
</feature>
<feature type="chain" id="PRO_5042517353" description="Aminoglycoside phosphotransferase domain-containing protein" evidence="1">
    <location>
        <begin position="24"/>
        <end position="453"/>
    </location>
</feature>
<keyword evidence="4" id="KW-1185">Reference proteome</keyword>
<evidence type="ECO:0000313" key="3">
    <source>
        <dbReference type="EMBL" id="KAK2595189.1"/>
    </source>
</evidence>
<comment type="caution">
    <text evidence="3">The sequence shown here is derived from an EMBL/GenBank/DDBJ whole genome shotgun (WGS) entry which is preliminary data.</text>
</comment>
<protein>
    <recommendedName>
        <fullName evidence="2">Aminoglycoside phosphotransferase domain-containing protein</fullName>
    </recommendedName>
</protein>
<name>A0AAJ0CP40_9HYPO</name>